<proteinExistence type="predicted"/>
<dbReference type="Pfam" id="PF13177">
    <property type="entry name" value="DNA_pol3_delta2"/>
    <property type="match status" value="1"/>
</dbReference>
<dbReference type="InterPro" id="IPR050238">
    <property type="entry name" value="DNA_Rep/Repair_Clamp_Loader"/>
</dbReference>
<sequence length="391" mass="41390">MADFDETEAASWAPRHATALVGHEAAERQFLQAWSSGRMAHAWLIAGPKGIGKASFAFRCARFVLQRQAQTASGAPAGADDGPGLFGDEPPPAAEPQSLDVSPDDPVSHRIASLGHADLLVIERAWDDKGKRWRSEIVAEDARRLVPFFGMTAAEGGYRIAIIDSADELNRHAANAILKILEEPPPKGLLFLVSHSPGALLPTIRSRCRRLDLQALAPSEMEAVLSRQAPDLGEADRAALAALAAGSPGRLDALLQEGGLELYDALLALLGRLPAVPVAELHAFADRLGRAGGTGGTGAFATVMELLRALLARQIAGAARGRADAGVRPGEAALAERLFPPGCDLAEWIAVWEKLGELSRATDALALDRKHVLLSLFNRLAAAARQGMRAA</sequence>
<dbReference type="EC" id="2.7.7.7" evidence="2"/>
<feature type="region of interest" description="Disordered" evidence="1">
    <location>
        <begin position="72"/>
        <end position="107"/>
    </location>
</feature>
<keyword evidence="3" id="KW-1185">Reference proteome</keyword>
<name>A0ABV7KUC4_9PROT</name>
<accession>A0ABV7KUC4</accession>
<evidence type="ECO:0000256" key="1">
    <source>
        <dbReference type="SAM" id="MobiDB-lite"/>
    </source>
</evidence>
<dbReference type="PANTHER" id="PTHR11669:SF8">
    <property type="entry name" value="DNA POLYMERASE III SUBUNIT DELTA"/>
    <property type="match status" value="1"/>
</dbReference>
<protein>
    <submittedName>
        <fullName evidence="2">DNA polymerase III subunit delta</fullName>
        <ecNumber evidence="2">2.7.7.7</ecNumber>
    </submittedName>
</protein>
<dbReference type="NCBIfam" id="NF005677">
    <property type="entry name" value="PRK07471.1"/>
    <property type="match status" value="1"/>
</dbReference>
<organism evidence="2 3">
    <name type="scientific">Marinibaculum pumilum</name>
    <dbReference type="NCBI Taxonomy" id="1766165"/>
    <lineage>
        <taxon>Bacteria</taxon>
        <taxon>Pseudomonadati</taxon>
        <taxon>Pseudomonadota</taxon>
        <taxon>Alphaproteobacteria</taxon>
        <taxon>Rhodospirillales</taxon>
        <taxon>Rhodospirillaceae</taxon>
        <taxon>Marinibaculum</taxon>
    </lineage>
</organism>
<evidence type="ECO:0000313" key="3">
    <source>
        <dbReference type="Proteomes" id="UP001595528"/>
    </source>
</evidence>
<dbReference type="SUPFAM" id="SSF52540">
    <property type="entry name" value="P-loop containing nucleoside triphosphate hydrolases"/>
    <property type="match status" value="1"/>
</dbReference>
<dbReference type="PANTHER" id="PTHR11669">
    <property type="entry name" value="REPLICATION FACTOR C / DNA POLYMERASE III GAMMA-TAU SUBUNIT"/>
    <property type="match status" value="1"/>
</dbReference>
<feature type="compositionally biased region" description="Low complexity" evidence="1">
    <location>
        <begin position="72"/>
        <end position="83"/>
    </location>
</feature>
<dbReference type="EMBL" id="JBHRTR010000005">
    <property type="protein sequence ID" value="MFC3225952.1"/>
    <property type="molecule type" value="Genomic_DNA"/>
</dbReference>
<gene>
    <name evidence="2" type="ORF">ACFOGJ_01830</name>
</gene>
<reference evidence="3" key="1">
    <citation type="journal article" date="2019" name="Int. J. Syst. Evol. Microbiol.">
        <title>The Global Catalogue of Microorganisms (GCM) 10K type strain sequencing project: providing services to taxonomists for standard genome sequencing and annotation.</title>
        <authorList>
            <consortium name="The Broad Institute Genomics Platform"/>
            <consortium name="The Broad Institute Genome Sequencing Center for Infectious Disease"/>
            <person name="Wu L."/>
            <person name="Ma J."/>
        </authorList>
    </citation>
    <scope>NUCLEOTIDE SEQUENCE [LARGE SCALE GENOMIC DNA]</scope>
    <source>
        <strain evidence="3">KCTC 42964</strain>
    </source>
</reference>
<dbReference type="InterPro" id="IPR027417">
    <property type="entry name" value="P-loop_NTPase"/>
</dbReference>
<keyword evidence="2" id="KW-0808">Transferase</keyword>
<evidence type="ECO:0000313" key="2">
    <source>
        <dbReference type="EMBL" id="MFC3225952.1"/>
    </source>
</evidence>
<comment type="caution">
    <text evidence="2">The sequence shown here is derived from an EMBL/GenBank/DDBJ whole genome shotgun (WGS) entry which is preliminary data.</text>
</comment>
<dbReference type="GO" id="GO:0003887">
    <property type="term" value="F:DNA-directed DNA polymerase activity"/>
    <property type="evidence" value="ECO:0007669"/>
    <property type="project" value="UniProtKB-EC"/>
</dbReference>
<dbReference type="Proteomes" id="UP001595528">
    <property type="component" value="Unassembled WGS sequence"/>
</dbReference>
<dbReference type="RefSeq" id="WP_379897695.1">
    <property type="nucleotide sequence ID" value="NZ_JBHRTR010000005.1"/>
</dbReference>
<keyword evidence="2" id="KW-0548">Nucleotidyltransferase</keyword>
<dbReference type="Gene3D" id="3.40.50.300">
    <property type="entry name" value="P-loop containing nucleotide triphosphate hydrolases"/>
    <property type="match status" value="1"/>
</dbReference>